<reference evidence="3 4" key="1">
    <citation type="submission" date="2023-08" db="EMBL/GenBank/DDBJ databases">
        <title>Annotated Genome Sequence of Vanrija albida AlHP1.</title>
        <authorList>
            <person name="Herzog R."/>
        </authorList>
    </citation>
    <scope>NUCLEOTIDE SEQUENCE [LARGE SCALE GENOMIC DNA]</scope>
    <source>
        <strain evidence="3 4">AlHP1</strain>
    </source>
</reference>
<feature type="signal peptide" evidence="2">
    <location>
        <begin position="1"/>
        <end position="17"/>
    </location>
</feature>
<dbReference type="Proteomes" id="UP001565368">
    <property type="component" value="Unassembled WGS sequence"/>
</dbReference>
<dbReference type="EMBL" id="JBBXJM010000002">
    <property type="protein sequence ID" value="KAL1410721.1"/>
    <property type="molecule type" value="Genomic_DNA"/>
</dbReference>
<organism evidence="3 4">
    <name type="scientific">Vanrija albida</name>
    <dbReference type="NCBI Taxonomy" id="181172"/>
    <lineage>
        <taxon>Eukaryota</taxon>
        <taxon>Fungi</taxon>
        <taxon>Dikarya</taxon>
        <taxon>Basidiomycota</taxon>
        <taxon>Agaricomycotina</taxon>
        <taxon>Tremellomycetes</taxon>
        <taxon>Trichosporonales</taxon>
        <taxon>Trichosporonaceae</taxon>
        <taxon>Vanrija</taxon>
    </lineage>
</organism>
<evidence type="ECO:0000313" key="3">
    <source>
        <dbReference type="EMBL" id="KAL1410721.1"/>
    </source>
</evidence>
<proteinExistence type="predicted"/>
<evidence type="ECO:0000256" key="1">
    <source>
        <dbReference type="SAM" id="MobiDB-lite"/>
    </source>
</evidence>
<evidence type="ECO:0008006" key="5">
    <source>
        <dbReference type="Google" id="ProtNLM"/>
    </source>
</evidence>
<evidence type="ECO:0000313" key="4">
    <source>
        <dbReference type="Proteomes" id="UP001565368"/>
    </source>
</evidence>
<comment type="caution">
    <text evidence="3">The sequence shown here is derived from an EMBL/GenBank/DDBJ whole genome shotgun (WGS) entry which is preliminary data.</text>
</comment>
<keyword evidence="4" id="KW-1185">Reference proteome</keyword>
<keyword evidence="2" id="KW-0732">Signal</keyword>
<name>A0ABR3Q7S8_9TREE</name>
<gene>
    <name evidence="3" type="ORF">Q8F55_001663</name>
</gene>
<feature type="chain" id="PRO_5045164242" description="Ser-Thr-rich glycosyl-phosphatidyl-inositol-anchored membrane family-domain-containing protein" evidence="2">
    <location>
        <begin position="18"/>
        <end position="232"/>
    </location>
</feature>
<dbReference type="PANTHER" id="PTHR37487:SF2">
    <property type="entry name" value="EXPRESSED PROTEIN"/>
    <property type="match status" value="1"/>
</dbReference>
<dbReference type="GeneID" id="95982706"/>
<sequence length="232" mass="21430">MLTKVLALAVLAASAVAQVNFSLNTPPAVTECQPTLLTWSGGKAPFILSAIPAAQISAPNLASIAEGVNEQQYSWTVNLPANTAITLKIVDATGATSYTSPITVLKGSSTSCLSGGGASSGAPAASSGAPAGTSAGSSAAPPASSAAPPASSAAPPASSAAPPASSAAPAASSGASAASGSASGSAKPAASSGASASGSAASPSASKGSSAARSVVVALPYVAAGVAAAYFL</sequence>
<protein>
    <recommendedName>
        <fullName evidence="5">Ser-Thr-rich glycosyl-phosphatidyl-inositol-anchored membrane family-domain-containing protein</fullName>
    </recommendedName>
</protein>
<feature type="region of interest" description="Disordered" evidence="1">
    <location>
        <begin position="116"/>
        <end position="207"/>
    </location>
</feature>
<accession>A0ABR3Q7S8</accession>
<evidence type="ECO:0000256" key="2">
    <source>
        <dbReference type="SAM" id="SignalP"/>
    </source>
</evidence>
<dbReference type="PANTHER" id="PTHR37487">
    <property type="entry name" value="CHROMOSOME 1, WHOLE GENOME SHOTGUN SEQUENCE"/>
    <property type="match status" value="1"/>
</dbReference>
<feature type="compositionally biased region" description="Low complexity" evidence="1">
    <location>
        <begin position="120"/>
        <end position="207"/>
    </location>
</feature>
<dbReference type="RefSeq" id="XP_069210665.1">
    <property type="nucleotide sequence ID" value="XM_069350279.1"/>
</dbReference>